<evidence type="ECO:0000313" key="2">
    <source>
        <dbReference type="Proteomes" id="UP001293254"/>
    </source>
</evidence>
<dbReference type="Proteomes" id="UP001293254">
    <property type="component" value="Unassembled WGS sequence"/>
</dbReference>
<organism evidence="1 2">
    <name type="scientific">Sesamum alatum</name>
    <dbReference type="NCBI Taxonomy" id="300844"/>
    <lineage>
        <taxon>Eukaryota</taxon>
        <taxon>Viridiplantae</taxon>
        <taxon>Streptophyta</taxon>
        <taxon>Embryophyta</taxon>
        <taxon>Tracheophyta</taxon>
        <taxon>Spermatophyta</taxon>
        <taxon>Magnoliopsida</taxon>
        <taxon>eudicotyledons</taxon>
        <taxon>Gunneridae</taxon>
        <taxon>Pentapetalae</taxon>
        <taxon>asterids</taxon>
        <taxon>lamiids</taxon>
        <taxon>Lamiales</taxon>
        <taxon>Pedaliaceae</taxon>
        <taxon>Sesamum</taxon>
    </lineage>
</organism>
<sequence length="138" mass="15158">MGSLAKSLHVASLAATTAHVGGTTHVALAVPSYLSLIILARSLGDLASFGWRDPLNHPTRNARMPLSTEETGSSRWLSLLSEGRPRHPPRPLLEALVNAGPLVYPIRRHGRTYRKIPFLEGRSPTTRRHVWIGSNRDS</sequence>
<name>A0AAE1Y354_9LAMI</name>
<accession>A0AAE1Y354</accession>
<protein>
    <submittedName>
        <fullName evidence="1">Uncharacterized protein</fullName>
    </submittedName>
</protein>
<reference evidence="1" key="2">
    <citation type="journal article" date="2024" name="Plant">
        <title>Genomic evolution and insights into agronomic trait innovations of Sesamum species.</title>
        <authorList>
            <person name="Miao H."/>
            <person name="Wang L."/>
            <person name="Qu L."/>
            <person name="Liu H."/>
            <person name="Sun Y."/>
            <person name="Le M."/>
            <person name="Wang Q."/>
            <person name="Wei S."/>
            <person name="Zheng Y."/>
            <person name="Lin W."/>
            <person name="Duan Y."/>
            <person name="Cao H."/>
            <person name="Xiong S."/>
            <person name="Wang X."/>
            <person name="Wei L."/>
            <person name="Li C."/>
            <person name="Ma Q."/>
            <person name="Ju M."/>
            <person name="Zhao R."/>
            <person name="Li G."/>
            <person name="Mu C."/>
            <person name="Tian Q."/>
            <person name="Mei H."/>
            <person name="Zhang T."/>
            <person name="Gao T."/>
            <person name="Zhang H."/>
        </authorList>
    </citation>
    <scope>NUCLEOTIDE SEQUENCE</scope>
    <source>
        <strain evidence="1">3651</strain>
    </source>
</reference>
<proteinExistence type="predicted"/>
<reference evidence="1" key="1">
    <citation type="submission" date="2020-06" db="EMBL/GenBank/DDBJ databases">
        <authorList>
            <person name="Li T."/>
            <person name="Hu X."/>
            <person name="Zhang T."/>
            <person name="Song X."/>
            <person name="Zhang H."/>
            <person name="Dai N."/>
            <person name="Sheng W."/>
            <person name="Hou X."/>
            <person name="Wei L."/>
        </authorList>
    </citation>
    <scope>NUCLEOTIDE SEQUENCE</scope>
    <source>
        <strain evidence="1">3651</strain>
        <tissue evidence="1">Leaf</tissue>
    </source>
</reference>
<evidence type="ECO:0000313" key="1">
    <source>
        <dbReference type="EMBL" id="KAK4422906.1"/>
    </source>
</evidence>
<dbReference type="AlphaFoldDB" id="A0AAE1Y354"/>
<comment type="caution">
    <text evidence="1">The sequence shown here is derived from an EMBL/GenBank/DDBJ whole genome shotgun (WGS) entry which is preliminary data.</text>
</comment>
<gene>
    <name evidence="1" type="ORF">Salat_1873200</name>
</gene>
<dbReference type="EMBL" id="JACGWO010000007">
    <property type="protein sequence ID" value="KAK4422906.1"/>
    <property type="molecule type" value="Genomic_DNA"/>
</dbReference>
<keyword evidence="2" id="KW-1185">Reference proteome</keyword>